<dbReference type="AlphaFoldDB" id="A0A3D9BKQ9"/>
<dbReference type="Gene3D" id="3.40.50.2000">
    <property type="entry name" value="Glycogen Phosphorylase B"/>
    <property type="match status" value="1"/>
</dbReference>
<reference evidence="1 2" key="1">
    <citation type="journal article" date="2006" name="Int. J. Syst. Evol. Microbiol.">
        <title>Chryseobacterium piscium sp. nov., isolated from fish of the South Atlantic Ocean off South Africa.</title>
        <authorList>
            <person name="de Beer H."/>
            <person name="Hugo C.J."/>
            <person name="Jooste P.J."/>
            <person name="Vancanneyt M."/>
            <person name="Coenye T."/>
            <person name="Vandamme P."/>
        </authorList>
    </citation>
    <scope>NUCLEOTIDE SEQUENCE [LARGE SCALE GENOMIC DNA]</scope>
    <source>
        <strain evidence="1 2">CCUG 51923</strain>
    </source>
</reference>
<evidence type="ECO:0008006" key="3">
    <source>
        <dbReference type="Google" id="ProtNLM"/>
    </source>
</evidence>
<name>A0A3D9BKQ9_9FLAO</name>
<dbReference type="RefSeq" id="WP_115950443.1">
    <property type="nucleotide sequence ID" value="NZ_QNVS01000033.1"/>
</dbReference>
<comment type="caution">
    <text evidence="1">The sequence shown here is derived from an EMBL/GenBank/DDBJ whole genome shotgun (WGS) entry which is preliminary data.</text>
</comment>
<accession>A0A3D9BKQ9</accession>
<protein>
    <recommendedName>
        <fullName evidence="3">Glycosyl transferase family 1 domain-containing protein</fullName>
    </recommendedName>
</protein>
<organism evidence="1 2">
    <name type="scientific">Chryseobacterium piscium</name>
    <dbReference type="NCBI Taxonomy" id="333702"/>
    <lineage>
        <taxon>Bacteria</taxon>
        <taxon>Pseudomonadati</taxon>
        <taxon>Bacteroidota</taxon>
        <taxon>Flavobacteriia</taxon>
        <taxon>Flavobacteriales</taxon>
        <taxon>Weeksellaceae</taxon>
        <taxon>Chryseobacterium group</taxon>
        <taxon>Chryseobacterium</taxon>
    </lineage>
</organism>
<dbReference type="Proteomes" id="UP000256512">
    <property type="component" value="Unassembled WGS sequence"/>
</dbReference>
<proteinExistence type="predicted"/>
<evidence type="ECO:0000313" key="1">
    <source>
        <dbReference type="EMBL" id="REC53941.1"/>
    </source>
</evidence>
<evidence type="ECO:0000313" key="2">
    <source>
        <dbReference type="Proteomes" id="UP000256512"/>
    </source>
</evidence>
<gene>
    <name evidence="1" type="ORF">DRF62_11470</name>
</gene>
<dbReference type="EMBL" id="QNVS01000033">
    <property type="protein sequence ID" value="REC53941.1"/>
    <property type="molecule type" value="Genomic_DNA"/>
</dbReference>
<keyword evidence="2" id="KW-1185">Reference proteome</keyword>
<dbReference type="SUPFAM" id="SSF53756">
    <property type="entry name" value="UDP-Glycosyltransferase/glycogen phosphorylase"/>
    <property type="match status" value="1"/>
</dbReference>
<sequence length="342" mass="40518">MKKIAYIEIDTHAEIAADFMNLMNDSKEFSVDYYFSERIRNQINTHGVPFFLSDNSMILDQLKSKKYDLIIIGTVHRYFNTFLNITNKYKTAVIVHNLNFSKASKLDLIKNVFKEDVIYRLKLWWKEGLFNASKVYKKSKHLLVLDKEFSSQKYQFLPLFYAKEFAQNKNERLIIVIPGGVSQKRRDYRHVLKIIQKTEGTENIEFVFLGKAKGEELQAIEKISNHFKIKYFKERVSQEDFELWMKKADVLWCPIQQQTEFFSQKEVYGKTKMTGNIGDSIKFGKIAVFPANYTSNLDFIVTEKENVIEQFYELQNFNYDFQKEYSKQTVLENLENLLKKLT</sequence>